<evidence type="ECO:0000313" key="11">
    <source>
        <dbReference type="Proteomes" id="UP000003244"/>
    </source>
</evidence>
<dbReference type="GeneID" id="84800306"/>
<dbReference type="eggNOG" id="COG3601">
    <property type="taxonomic scope" value="Bacteria"/>
</dbReference>
<dbReference type="PIRSF" id="PIRSF037778">
    <property type="entry name" value="UCP037778_transp_RibU"/>
    <property type="match status" value="1"/>
</dbReference>
<accession>E0E259</accession>
<keyword evidence="3 8" id="KW-0813">Transport</keyword>
<comment type="function">
    <text evidence="8">Probably a riboflavin-binding protein that interacts with the energy-coupling factor (ECF) ABC-transporter complex.</text>
</comment>
<evidence type="ECO:0000313" key="10">
    <source>
        <dbReference type="EMBL" id="EFM65029.1"/>
    </source>
</evidence>
<protein>
    <recommendedName>
        <fullName evidence="8">Riboflavin transporter</fullName>
    </recommendedName>
</protein>
<dbReference type="Gene3D" id="1.10.1760.20">
    <property type="match status" value="1"/>
</dbReference>
<name>E0E259_9FIRM</name>
<keyword evidence="6 9" id="KW-1133">Transmembrane helix</keyword>
<comment type="similarity">
    <text evidence="2 8">Belongs to the prokaryotic riboflavin transporter (P-RFT) (TC 2.A.87) family.</text>
</comment>
<sequence>MEKVNSVNLKKRRVSTISLVKVALLAGIAYALMFLEMPIPLFPGFLKIDLSDMPALVAGLALGPIAGFAVEAVKNFLHLITATSTGGVGEIANIVVGSSFVVVASLVYKKEKSLKTLVKGLALGTIAMVLIGTAMNYFIMLPFYGQLMGLDAIIGMGTAINPNVKDLLSFVLWFIAPFNLIKGILLSIITIPLYRKIEKLIKNNLA</sequence>
<evidence type="ECO:0000256" key="9">
    <source>
        <dbReference type="SAM" id="Phobius"/>
    </source>
</evidence>
<evidence type="ECO:0000256" key="1">
    <source>
        <dbReference type="ARBA" id="ARBA00004651"/>
    </source>
</evidence>
<proteinExistence type="inferred from homology"/>
<keyword evidence="4 8" id="KW-1003">Cell membrane</keyword>
<feature type="transmembrane region" description="Helical" evidence="9">
    <location>
        <begin position="170"/>
        <end position="194"/>
    </location>
</feature>
<dbReference type="Proteomes" id="UP000003244">
    <property type="component" value="Unassembled WGS sequence"/>
</dbReference>
<comment type="caution">
    <text evidence="10">The sequence shown here is derived from an EMBL/GenBank/DDBJ whole genome shotgun (WGS) entry which is preliminary data.</text>
</comment>
<evidence type="ECO:0000256" key="6">
    <source>
        <dbReference type="ARBA" id="ARBA00022989"/>
    </source>
</evidence>
<dbReference type="GO" id="GO:0032217">
    <property type="term" value="F:riboflavin transmembrane transporter activity"/>
    <property type="evidence" value="ECO:0007669"/>
    <property type="project" value="UniProtKB-UniRule"/>
</dbReference>
<dbReference type="EMBL" id="ADGQ01000032">
    <property type="protein sequence ID" value="EFM65029.1"/>
    <property type="molecule type" value="Genomic_DNA"/>
</dbReference>
<evidence type="ECO:0000256" key="2">
    <source>
        <dbReference type="ARBA" id="ARBA00005540"/>
    </source>
</evidence>
<dbReference type="Pfam" id="PF12822">
    <property type="entry name" value="ECF_trnsprt"/>
    <property type="match status" value="1"/>
</dbReference>
<organism evidence="10 11">
    <name type="scientific">Peptostreptococcus stomatis DSM 17678</name>
    <dbReference type="NCBI Taxonomy" id="596315"/>
    <lineage>
        <taxon>Bacteria</taxon>
        <taxon>Bacillati</taxon>
        <taxon>Bacillota</taxon>
        <taxon>Clostridia</taxon>
        <taxon>Peptostreptococcales</taxon>
        <taxon>Peptostreptococcaceae</taxon>
        <taxon>Peptostreptococcus</taxon>
    </lineage>
</organism>
<dbReference type="PANTHER" id="PTHR38438:SF1">
    <property type="entry name" value="RIBOFLAVIN TRANSPORTER RIBU"/>
    <property type="match status" value="1"/>
</dbReference>
<feature type="transmembrane region" description="Helical" evidence="9">
    <location>
        <begin position="90"/>
        <end position="108"/>
    </location>
</feature>
<keyword evidence="5 9" id="KW-0812">Transmembrane</keyword>
<dbReference type="InterPro" id="IPR024529">
    <property type="entry name" value="ECF_trnsprt_substrate-spec"/>
</dbReference>
<feature type="transmembrane region" description="Helical" evidence="9">
    <location>
        <begin position="20"/>
        <end position="41"/>
    </location>
</feature>
<dbReference type="PANTHER" id="PTHR38438">
    <property type="entry name" value="RIBOFLAVIN TRANSPORTER RIBU"/>
    <property type="match status" value="1"/>
</dbReference>
<dbReference type="OrthoDB" id="9809216at2"/>
<feature type="transmembrane region" description="Helical" evidence="9">
    <location>
        <begin position="120"/>
        <end position="140"/>
    </location>
</feature>
<keyword evidence="7 8" id="KW-0472">Membrane</keyword>
<reference evidence="10 11" key="1">
    <citation type="submission" date="2010-08" db="EMBL/GenBank/DDBJ databases">
        <authorList>
            <person name="Harkins D.M."/>
            <person name="Madupu R."/>
            <person name="Durkin A.S."/>
            <person name="Torralba M."/>
            <person name="Methe B."/>
            <person name="Sutton G.G."/>
            <person name="Nelson K.E."/>
        </authorList>
    </citation>
    <scope>NUCLEOTIDE SEQUENCE [LARGE SCALE GENOMIC DNA]</scope>
    <source>
        <strain evidence="10 11">DSM 17678</strain>
    </source>
</reference>
<dbReference type="RefSeq" id="WP_007788901.1">
    <property type="nucleotide sequence ID" value="NZ_ADGQ01000032.1"/>
</dbReference>
<dbReference type="InterPro" id="IPR025720">
    <property type="entry name" value="RibU"/>
</dbReference>
<evidence type="ECO:0000256" key="7">
    <source>
        <dbReference type="ARBA" id="ARBA00023136"/>
    </source>
</evidence>
<dbReference type="AlphaFoldDB" id="E0E259"/>
<dbReference type="STRING" id="596315.HMPREF0634_1390"/>
<evidence type="ECO:0000256" key="8">
    <source>
        <dbReference type="PIRNR" id="PIRNR037778"/>
    </source>
</evidence>
<keyword evidence="11" id="KW-1185">Reference proteome</keyword>
<evidence type="ECO:0000256" key="3">
    <source>
        <dbReference type="ARBA" id="ARBA00022448"/>
    </source>
</evidence>
<comment type="subcellular location">
    <subcellularLocation>
        <location evidence="1">Cell membrane</location>
        <topology evidence="1">Multi-pass membrane protein</topology>
    </subcellularLocation>
</comment>
<evidence type="ECO:0000256" key="5">
    <source>
        <dbReference type="ARBA" id="ARBA00022692"/>
    </source>
</evidence>
<evidence type="ECO:0000256" key="4">
    <source>
        <dbReference type="ARBA" id="ARBA00022475"/>
    </source>
</evidence>
<gene>
    <name evidence="10" type="ORF">HMPREF0634_1390</name>
</gene>
<dbReference type="GO" id="GO:0005886">
    <property type="term" value="C:plasma membrane"/>
    <property type="evidence" value="ECO:0007669"/>
    <property type="project" value="UniProtKB-SubCell"/>
</dbReference>